<accession>A0A1M6LQJ9</accession>
<keyword evidence="4 6" id="KW-1133">Transmembrane helix</keyword>
<keyword evidence="1" id="KW-1003">Cell membrane</keyword>
<evidence type="ECO:0000256" key="2">
    <source>
        <dbReference type="ARBA" id="ARBA00022519"/>
    </source>
</evidence>
<evidence type="ECO:0000256" key="5">
    <source>
        <dbReference type="ARBA" id="ARBA00023136"/>
    </source>
</evidence>
<evidence type="ECO:0000256" key="3">
    <source>
        <dbReference type="ARBA" id="ARBA00022692"/>
    </source>
</evidence>
<dbReference type="EMBL" id="FQZU01000011">
    <property type="protein sequence ID" value="SHJ73498.1"/>
    <property type="molecule type" value="Genomic_DNA"/>
</dbReference>
<dbReference type="OrthoDB" id="5422221at2"/>
<dbReference type="Pfam" id="PF06835">
    <property type="entry name" value="LptC"/>
    <property type="match status" value="1"/>
</dbReference>
<evidence type="ECO:0000256" key="1">
    <source>
        <dbReference type="ARBA" id="ARBA00022475"/>
    </source>
</evidence>
<reference evidence="8" key="1">
    <citation type="submission" date="2016-11" db="EMBL/GenBank/DDBJ databases">
        <authorList>
            <person name="Varghese N."/>
            <person name="Submissions S."/>
        </authorList>
    </citation>
    <scope>NUCLEOTIDE SEQUENCE [LARGE SCALE GENOMIC DNA]</scope>
    <source>
        <strain evidence="8">DSM 16219</strain>
    </source>
</reference>
<proteinExistence type="predicted"/>
<dbReference type="InterPro" id="IPR052363">
    <property type="entry name" value="LPS_export_LptC"/>
</dbReference>
<organism evidence="7 8">
    <name type="scientific">Desulfatibacillum alkenivorans DSM 16219</name>
    <dbReference type="NCBI Taxonomy" id="1121393"/>
    <lineage>
        <taxon>Bacteria</taxon>
        <taxon>Pseudomonadati</taxon>
        <taxon>Thermodesulfobacteriota</taxon>
        <taxon>Desulfobacteria</taxon>
        <taxon>Desulfobacterales</taxon>
        <taxon>Desulfatibacillaceae</taxon>
        <taxon>Desulfatibacillum</taxon>
    </lineage>
</organism>
<sequence>MKRRNRLQSSIIYLMAGFLIALIIGPMVGRLYMKDDGGRTTVEKTDISKDGGMVLTKLHHEAVRDGKLEWVLDAASAELAEIGKRGRFYNLGIVLYGADKSETKATAKYGEVSFFTHDFMLKHAVEATNKPYSLISDKLEYSNEKQSLSSPGRVKIKGPSVYLTADSMQYDLKNKQAEFSGNVVAILGGS</sequence>
<feature type="transmembrane region" description="Helical" evidence="6">
    <location>
        <begin position="12"/>
        <end position="33"/>
    </location>
</feature>
<evidence type="ECO:0000256" key="6">
    <source>
        <dbReference type="SAM" id="Phobius"/>
    </source>
</evidence>
<evidence type="ECO:0000313" key="7">
    <source>
        <dbReference type="EMBL" id="SHJ73498.1"/>
    </source>
</evidence>
<keyword evidence="2" id="KW-0997">Cell inner membrane</keyword>
<dbReference type="PANTHER" id="PTHR37481">
    <property type="entry name" value="LIPOPOLYSACCHARIDE EXPORT SYSTEM PROTEIN LPTC"/>
    <property type="match status" value="1"/>
</dbReference>
<dbReference type="STRING" id="1121393.SAMN02745216_02156"/>
<evidence type="ECO:0000313" key="8">
    <source>
        <dbReference type="Proteomes" id="UP000183994"/>
    </source>
</evidence>
<dbReference type="AlphaFoldDB" id="A0A1M6LQJ9"/>
<keyword evidence="8" id="KW-1185">Reference proteome</keyword>
<name>A0A1M6LQJ9_9BACT</name>
<protein>
    <submittedName>
        <fullName evidence="7">Lipopolysaccharide export system protein LptC</fullName>
    </submittedName>
</protein>
<keyword evidence="5 6" id="KW-0472">Membrane</keyword>
<evidence type="ECO:0000256" key="4">
    <source>
        <dbReference type="ARBA" id="ARBA00022989"/>
    </source>
</evidence>
<dbReference type="GO" id="GO:0030288">
    <property type="term" value="C:outer membrane-bounded periplasmic space"/>
    <property type="evidence" value="ECO:0007669"/>
    <property type="project" value="TreeGrafter"/>
</dbReference>
<dbReference type="NCBIfam" id="TIGR04409">
    <property type="entry name" value="LptC_YrbK"/>
    <property type="match status" value="1"/>
</dbReference>
<gene>
    <name evidence="7" type="ORF">SAMN02745216_02156</name>
</gene>
<dbReference type="PANTHER" id="PTHR37481:SF1">
    <property type="entry name" value="LIPOPOLYSACCHARIDE EXPORT SYSTEM PROTEIN LPTC"/>
    <property type="match status" value="1"/>
</dbReference>
<dbReference type="GO" id="GO:0005886">
    <property type="term" value="C:plasma membrane"/>
    <property type="evidence" value="ECO:0007669"/>
    <property type="project" value="InterPro"/>
</dbReference>
<dbReference type="InterPro" id="IPR010664">
    <property type="entry name" value="LipoPS_assembly_LptC-rel"/>
</dbReference>
<dbReference type="Gene3D" id="2.60.450.10">
    <property type="entry name" value="Lipopolysaccharide (LPS) transport protein A like domain"/>
    <property type="match status" value="1"/>
</dbReference>
<keyword evidence="3 6" id="KW-0812">Transmembrane</keyword>
<dbReference type="Proteomes" id="UP000183994">
    <property type="component" value="Unassembled WGS sequence"/>
</dbReference>
<dbReference type="GO" id="GO:0015221">
    <property type="term" value="F:lipopolysaccharide transmembrane transporter activity"/>
    <property type="evidence" value="ECO:0007669"/>
    <property type="project" value="InterPro"/>
</dbReference>
<dbReference type="InterPro" id="IPR026265">
    <property type="entry name" value="LptC"/>
</dbReference>
<dbReference type="GO" id="GO:0017089">
    <property type="term" value="F:glycolipid transfer activity"/>
    <property type="evidence" value="ECO:0007669"/>
    <property type="project" value="TreeGrafter"/>
</dbReference>